<evidence type="ECO:0000256" key="1">
    <source>
        <dbReference type="SAM" id="Phobius"/>
    </source>
</evidence>
<dbReference type="STRING" id="216432.CA2559_01935"/>
<dbReference type="OrthoDB" id="1145018at2"/>
<accession>A3U5F9</accession>
<evidence type="ECO:0000313" key="3">
    <source>
        <dbReference type="Proteomes" id="UP000002297"/>
    </source>
</evidence>
<dbReference type="GeneID" id="89452184"/>
<keyword evidence="3" id="KW-1185">Reference proteome</keyword>
<evidence type="ECO:0000313" key="2">
    <source>
        <dbReference type="EMBL" id="EAP87476.1"/>
    </source>
</evidence>
<organism evidence="2 3">
    <name type="scientific">Croceibacter atlanticus (strain ATCC BAA-628 / JCM 21780 / CIP 108009 / IAM 15332 / KCTC 12090 / HTCC2559)</name>
    <dbReference type="NCBI Taxonomy" id="216432"/>
    <lineage>
        <taxon>Bacteria</taxon>
        <taxon>Pseudomonadati</taxon>
        <taxon>Bacteroidota</taxon>
        <taxon>Flavobacteriia</taxon>
        <taxon>Flavobacteriales</taxon>
        <taxon>Flavobacteriaceae</taxon>
        <taxon>Croceibacter</taxon>
    </lineage>
</organism>
<dbReference type="AlphaFoldDB" id="A3U5F9"/>
<gene>
    <name evidence="2" type="ordered locus">CA2559_01935</name>
</gene>
<reference evidence="2 3" key="1">
    <citation type="journal article" date="2010" name="J. Bacteriol.">
        <title>The complete genome sequence of Croceibacter atlanticus HTCC2559T.</title>
        <authorList>
            <person name="Oh H.M."/>
            <person name="Kang I."/>
            <person name="Ferriera S."/>
            <person name="Giovannoni S.J."/>
            <person name="Cho J.C."/>
        </authorList>
    </citation>
    <scope>NUCLEOTIDE SEQUENCE [LARGE SCALE GENOMIC DNA]</scope>
    <source>
        <strain evidence="3">ATCC BAA-628 / HTCC2559 / KCTC 12090</strain>
    </source>
</reference>
<sequence length="91" mass="10775">MKKFIVILFFSCAILLCLGFWKLDTEDVALGHKLIGTACLLGMFILIPCFIYYRWKGKNVRDYMLTDEAFKRMKEFNKDKEKNKRNPNNSK</sequence>
<keyword evidence="1" id="KW-0812">Transmembrane</keyword>
<dbReference type="RefSeq" id="WP_013186154.1">
    <property type="nucleotide sequence ID" value="NC_014230.1"/>
</dbReference>
<dbReference type="EMBL" id="CP002046">
    <property type="protein sequence ID" value="EAP87476.1"/>
    <property type="molecule type" value="Genomic_DNA"/>
</dbReference>
<keyword evidence="1" id="KW-0472">Membrane</keyword>
<dbReference type="KEGG" id="cat:CA2559_01935"/>
<keyword evidence="1" id="KW-1133">Transmembrane helix</keyword>
<proteinExistence type="predicted"/>
<dbReference type="HOGENOM" id="CLU_172460_1_0_10"/>
<name>A3U5F9_CROAH</name>
<protein>
    <submittedName>
        <fullName evidence="2">Uncharacterized protein</fullName>
    </submittedName>
</protein>
<feature type="transmembrane region" description="Helical" evidence="1">
    <location>
        <begin position="35"/>
        <end position="55"/>
    </location>
</feature>
<dbReference type="Proteomes" id="UP000002297">
    <property type="component" value="Chromosome"/>
</dbReference>